<comment type="subcellular location">
    <subcellularLocation>
        <location evidence="1">Cell membrane</location>
    </subcellularLocation>
</comment>
<comment type="function">
    <text evidence="6">Catalyzes the glycosylation of 4,4'-diaponeurosporenoate, i.e. the esterification of glucose at the C1'' position with the carboxyl group of 4,4'-diaponeurosporenic acid, to form glycosyl-4,4'-diaponeurosporenoate. This is a step in the biosynthesis of staphyloxanthin, an orange pigment present in most staphylococci strains.</text>
</comment>
<dbReference type="Proteomes" id="UP000621454">
    <property type="component" value="Unassembled WGS sequence"/>
</dbReference>
<dbReference type="SUPFAM" id="SSF53448">
    <property type="entry name" value="Nucleotide-diphospho-sugar transferases"/>
    <property type="match status" value="1"/>
</dbReference>
<dbReference type="Gene3D" id="3.90.550.10">
    <property type="entry name" value="Spore Coat Polysaccharide Biosynthesis Protein SpsA, Chain A"/>
    <property type="match status" value="1"/>
</dbReference>
<evidence type="ECO:0000256" key="2">
    <source>
        <dbReference type="ARBA" id="ARBA00022475"/>
    </source>
</evidence>
<feature type="domain" description="Glycosyltransferase 2-like" evidence="10">
    <location>
        <begin position="13"/>
        <end position="163"/>
    </location>
</feature>
<dbReference type="InterPro" id="IPR029044">
    <property type="entry name" value="Nucleotide-diphossugar_trans"/>
</dbReference>
<reference evidence="11" key="2">
    <citation type="submission" date="2020-09" db="EMBL/GenBank/DDBJ databases">
        <authorList>
            <person name="Sun Q."/>
            <person name="Zhou Y."/>
        </authorList>
    </citation>
    <scope>NUCLEOTIDE SEQUENCE</scope>
    <source>
        <strain evidence="11">CGMCC 1.12827</strain>
    </source>
</reference>
<comment type="caution">
    <text evidence="11">The sequence shown here is derived from an EMBL/GenBank/DDBJ whole genome shotgun (WGS) entry which is preliminary data.</text>
</comment>
<evidence type="ECO:0000256" key="8">
    <source>
        <dbReference type="ARBA" id="ARBA00038120"/>
    </source>
</evidence>
<keyword evidence="5" id="KW-0472">Membrane</keyword>
<evidence type="ECO:0000256" key="7">
    <source>
        <dbReference type="ARBA" id="ARBA00037904"/>
    </source>
</evidence>
<evidence type="ECO:0000256" key="3">
    <source>
        <dbReference type="ARBA" id="ARBA00022676"/>
    </source>
</evidence>
<dbReference type="GO" id="GO:0005886">
    <property type="term" value="C:plasma membrane"/>
    <property type="evidence" value="ECO:0007669"/>
    <property type="project" value="UniProtKB-SubCell"/>
</dbReference>
<keyword evidence="4 11" id="KW-0808">Transferase</keyword>
<protein>
    <recommendedName>
        <fullName evidence="9">4,4'-diaponeurosporenoate glycosyltransferase</fullName>
    </recommendedName>
</protein>
<proteinExistence type="inferred from homology"/>
<comment type="pathway">
    <text evidence="7">Carotenoid biosynthesis; staphyloxanthin biosynthesis; staphyloxanthin from farnesyl diphosphate: step 4/5.</text>
</comment>
<dbReference type="PANTHER" id="PTHR43646">
    <property type="entry name" value="GLYCOSYLTRANSFERASE"/>
    <property type="match status" value="1"/>
</dbReference>
<evidence type="ECO:0000256" key="1">
    <source>
        <dbReference type="ARBA" id="ARBA00004236"/>
    </source>
</evidence>
<evidence type="ECO:0000256" key="6">
    <source>
        <dbReference type="ARBA" id="ARBA00037281"/>
    </source>
</evidence>
<reference evidence="11" key="1">
    <citation type="journal article" date="2014" name="Int. J. Syst. Evol. Microbiol.">
        <title>Complete genome sequence of Corynebacterium casei LMG S-19264T (=DSM 44701T), isolated from a smear-ripened cheese.</title>
        <authorList>
            <consortium name="US DOE Joint Genome Institute (JGI-PGF)"/>
            <person name="Walter F."/>
            <person name="Albersmeier A."/>
            <person name="Kalinowski J."/>
            <person name="Ruckert C."/>
        </authorList>
    </citation>
    <scope>NUCLEOTIDE SEQUENCE</scope>
    <source>
        <strain evidence="11">CGMCC 1.12827</strain>
    </source>
</reference>
<dbReference type="Pfam" id="PF00535">
    <property type="entry name" value="Glycos_transf_2"/>
    <property type="match status" value="1"/>
</dbReference>
<dbReference type="EMBL" id="BMGC01000011">
    <property type="protein sequence ID" value="GGB31156.1"/>
    <property type="molecule type" value="Genomic_DNA"/>
</dbReference>
<dbReference type="InterPro" id="IPR001173">
    <property type="entry name" value="Glyco_trans_2-like"/>
</dbReference>
<dbReference type="PANTHER" id="PTHR43646:SF2">
    <property type="entry name" value="GLYCOSYLTRANSFERASE 2-LIKE DOMAIN-CONTAINING PROTEIN"/>
    <property type="match status" value="1"/>
</dbReference>
<gene>
    <name evidence="11" type="ORF">GCM10011489_19200</name>
</gene>
<evidence type="ECO:0000256" key="4">
    <source>
        <dbReference type="ARBA" id="ARBA00022679"/>
    </source>
</evidence>
<dbReference type="GO" id="GO:0016757">
    <property type="term" value="F:glycosyltransferase activity"/>
    <property type="evidence" value="ECO:0007669"/>
    <property type="project" value="UniProtKB-KW"/>
</dbReference>
<keyword evidence="3" id="KW-0328">Glycosyltransferase</keyword>
<evidence type="ECO:0000256" key="9">
    <source>
        <dbReference type="ARBA" id="ARBA00040345"/>
    </source>
</evidence>
<keyword evidence="12" id="KW-1185">Reference proteome</keyword>
<keyword evidence="2" id="KW-1003">Cell membrane</keyword>
<comment type="similarity">
    <text evidence="8">Belongs to the glycosyltransferase 2 family. CrtQ subfamily.</text>
</comment>
<organism evidence="11 12">
    <name type="scientific">Gordonia jinhuaensis</name>
    <dbReference type="NCBI Taxonomy" id="1517702"/>
    <lineage>
        <taxon>Bacteria</taxon>
        <taxon>Bacillati</taxon>
        <taxon>Actinomycetota</taxon>
        <taxon>Actinomycetes</taxon>
        <taxon>Mycobacteriales</taxon>
        <taxon>Gordoniaceae</taxon>
        <taxon>Gordonia</taxon>
    </lineage>
</organism>
<dbReference type="RefSeq" id="WP_188586388.1">
    <property type="nucleotide sequence ID" value="NZ_BMGC01000011.1"/>
</dbReference>
<accession>A0A916T4B6</accession>
<name>A0A916T4B6_9ACTN</name>
<evidence type="ECO:0000313" key="12">
    <source>
        <dbReference type="Proteomes" id="UP000621454"/>
    </source>
</evidence>
<evidence type="ECO:0000313" key="11">
    <source>
        <dbReference type="EMBL" id="GGB31156.1"/>
    </source>
</evidence>
<evidence type="ECO:0000256" key="5">
    <source>
        <dbReference type="ARBA" id="ARBA00023136"/>
    </source>
</evidence>
<evidence type="ECO:0000259" key="10">
    <source>
        <dbReference type="Pfam" id="PF00535"/>
    </source>
</evidence>
<sequence>MSGAAPEPITHVTVVVPARDEERLITRCLTSIAVAREHLRITHPTPVDVRVIVVLDRCSDGTEYAAQSAGVDVVSVDAGSVGAARRIGMTRALSNPTAHQTLSDQHAPVRPPARRHWLLSTDADSAVPVEWLRTHVELAAGGAQVVAGLVRPDDCTAPRVLSRWHAAHPIHLGHDQIYGANLGIRADTYLLVGGFPAVDTGEDRYLVNAARAIGARIVATDRGTVTTSGRLDGRAPAGFAAWLRQS</sequence>
<dbReference type="AlphaFoldDB" id="A0A916T4B6"/>